<reference evidence="3 4" key="1">
    <citation type="submission" date="2019-03" db="EMBL/GenBank/DDBJ databases">
        <title>Genomic Encyclopedia of Type Strains, Phase IV (KMG-IV): sequencing the most valuable type-strain genomes for metagenomic binning, comparative biology and taxonomic classification.</title>
        <authorList>
            <person name="Goeker M."/>
        </authorList>
    </citation>
    <scope>NUCLEOTIDE SEQUENCE [LARGE SCALE GENOMIC DNA]</scope>
    <source>
        <strain evidence="3 4">DSM 100309</strain>
    </source>
</reference>
<sequence>MSLTFSKQPGPRERHLQRKYNNPLFTSGDAITQQDLQNALEQDKKALQQFTEQFRDLVQRAVKLDKNEERDVILKIKAQSEQLYGVCTGLPGDQTPFLEALKKLISAVSKTLHSVKDDEPHAIETLREDDEYTALHLQLCTYAIVSDILNPDQNIGSDELVPTLLSESENGLQAALVLFPPERLEVMIDEGKQLLKNVESKGQNLPQAWQRLTQMESWLKGM</sequence>
<dbReference type="EMBL" id="SMCO01000001">
    <property type="protein sequence ID" value="TCV90242.1"/>
    <property type="molecule type" value="Genomic_DNA"/>
</dbReference>
<evidence type="ECO:0000313" key="3">
    <source>
        <dbReference type="EMBL" id="TCV90242.1"/>
    </source>
</evidence>
<proteinExistence type="predicted"/>
<evidence type="ECO:0000256" key="2">
    <source>
        <dbReference type="SAM" id="MobiDB-lite"/>
    </source>
</evidence>
<dbReference type="Proteomes" id="UP000295367">
    <property type="component" value="Unassembled WGS sequence"/>
</dbReference>
<organism evidence="3 4">
    <name type="scientific">Sulfurirhabdus autotrophica</name>
    <dbReference type="NCBI Taxonomy" id="1706046"/>
    <lineage>
        <taxon>Bacteria</taxon>
        <taxon>Pseudomonadati</taxon>
        <taxon>Pseudomonadota</taxon>
        <taxon>Betaproteobacteria</taxon>
        <taxon>Nitrosomonadales</taxon>
        <taxon>Sulfuricellaceae</taxon>
        <taxon>Sulfurirhabdus</taxon>
    </lineage>
</organism>
<feature type="region of interest" description="Disordered" evidence="2">
    <location>
        <begin position="1"/>
        <end position="21"/>
    </location>
</feature>
<keyword evidence="1" id="KW-0175">Coiled coil</keyword>
<comment type="caution">
    <text evidence="3">The sequence shown here is derived from an EMBL/GenBank/DDBJ whole genome shotgun (WGS) entry which is preliminary data.</text>
</comment>
<dbReference type="AlphaFoldDB" id="A0A4R3YEF0"/>
<dbReference type="OrthoDB" id="9058065at2"/>
<name>A0A4R3YEF0_9PROT</name>
<dbReference type="RefSeq" id="WP_124947791.1">
    <property type="nucleotide sequence ID" value="NZ_BHVT01000073.1"/>
</dbReference>
<evidence type="ECO:0000313" key="4">
    <source>
        <dbReference type="Proteomes" id="UP000295367"/>
    </source>
</evidence>
<gene>
    <name evidence="3" type="ORF">EDC63_101212</name>
</gene>
<accession>A0A4R3YEF0</accession>
<protein>
    <submittedName>
        <fullName evidence="3">Uncharacterized protein</fullName>
    </submittedName>
</protein>
<feature type="coiled-coil region" evidence="1">
    <location>
        <begin position="33"/>
        <end position="67"/>
    </location>
</feature>
<keyword evidence="4" id="KW-1185">Reference proteome</keyword>
<evidence type="ECO:0000256" key="1">
    <source>
        <dbReference type="SAM" id="Coils"/>
    </source>
</evidence>